<name>A0A4Q1BPG6_TREME</name>
<feature type="compositionally biased region" description="Polar residues" evidence="1">
    <location>
        <begin position="21"/>
        <end position="45"/>
    </location>
</feature>
<comment type="caution">
    <text evidence="2">The sequence shown here is derived from an EMBL/GenBank/DDBJ whole genome shotgun (WGS) entry which is preliminary data.</text>
</comment>
<feature type="region of interest" description="Disordered" evidence="1">
    <location>
        <begin position="1"/>
        <end position="49"/>
    </location>
</feature>
<keyword evidence="3" id="KW-1185">Reference proteome</keyword>
<organism evidence="2 3">
    <name type="scientific">Tremella mesenterica</name>
    <name type="common">Jelly fungus</name>
    <dbReference type="NCBI Taxonomy" id="5217"/>
    <lineage>
        <taxon>Eukaryota</taxon>
        <taxon>Fungi</taxon>
        <taxon>Dikarya</taxon>
        <taxon>Basidiomycota</taxon>
        <taxon>Agaricomycotina</taxon>
        <taxon>Tremellomycetes</taxon>
        <taxon>Tremellales</taxon>
        <taxon>Tremellaceae</taxon>
        <taxon>Tremella</taxon>
    </lineage>
</organism>
<dbReference type="VEuPathDB" id="FungiDB:TREMEDRAFT_65840"/>
<reference evidence="2 3" key="1">
    <citation type="submission" date="2016-06" db="EMBL/GenBank/DDBJ databases">
        <title>Evolution of pathogenesis and genome organization in the Tremellales.</title>
        <authorList>
            <person name="Cuomo C."/>
            <person name="Litvintseva A."/>
            <person name="Heitman J."/>
            <person name="Chen Y."/>
            <person name="Sun S."/>
            <person name="Springer D."/>
            <person name="Dromer F."/>
            <person name="Young S."/>
            <person name="Zeng Q."/>
            <person name="Chapman S."/>
            <person name="Gujja S."/>
            <person name="Saif S."/>
            <person name="Birren B."/>
        </authorList>
    </citation>
    <scope>NUCLEOTIDE SEQUENCE [LARGE SCALE GENOMIC DNA]</scope>
    <source>
        <strain evidence="2 3">ATCC 28783</strain>
    </source>
</reference>
<dbReference type="Proteomes" id="UP000289152">
    <property type="component" value="Unassembled WGS sequence"/>
</dbReference>
<feature type="compositionally biased region" description="Polar residues" evidence="1">
    <location>
        <begin position="1"/>
        <end position="13"/>
    </location>
</feature>
<proteinExistence type="predicted"/>
<evidence type="ECO:0000313" key="3">
    <source>
        <dbReference type="Proteomes" id="UP000289152"/>
    </source>
</evidence>
<dbReference type="AlphaFoldDB" id="A0A4Q1BPG6"/>
<evidence type="ECO:0000313" key="2">
    <source>
        <dbReference type="EMBL" id="RXK39795.1"/>
    </source>
</evidence>
<gene>
    <name evidence="2" type="ORF">M231_02988</name>
</gene>
<sequence>MSSTNRGDYTMLSSGRDEPTNVPTESTTTRTENPSQATQSQTNDMGYQPSRAMNTMEYAEPSRETNTTTTVITVVTMGTVTCSPMVVRNPETGEARYPYGAIFCGPGGCGTRGCE</sequence>
<protein>
    <submittedName>
        <fullName evidence="2">Uncharacterized protein</fullName>
    </submittedName>
</protein>
<dbReference type="InParanoid" id="A0A4Q1BPG6"/>
<accession>A0A4Q1BPG6</accession>
<dbReference type="EMBL" id="SDIL01000027">
    <property type="protein sequence ID" value="RXK39795.1"/>
    <property type="molecule type" value="Genomic_DNA"/>
</dbReference>
<evidence type="ECO:0000256" key="1">
    <source>
        <dbReference type="SAM" id="MobiDB-lite"/>
    </source>
</evidence>